<evidence type="ECO:0000256" key="2">
    <source>
        <dbReference type="ARBA" id="ARBA00007441"/>
    </source>
</evidence>
<dbReference type="InterPro" id="IPR004838">
    <property type="entry name" value="NHTrfase_class1_PyrdxlP-BS"/>
</dbReference>
<dbReference type="PANTHER" id="PTHR46383:SF1">
    <property type="entry name" value="ASPARTATE AMINOTRANSFERASE"/>
    <property type="match status" value="1"/>
</dbReference>
<keyword evidence="5" id="KW-0663">Pyridoxal phosphate</keyword>
<dbReference type="EMBL" id="BMZI01000002">
    <property type="protein sequence ID" value="GHB14563.1"/>
    <property type="molecule type" value="Genomic_DNA"/>
</dbReference>
<comment type="cofactor">
    <cofactor evidence="1 6">
        <name>pyridoxal 5'-phosphate</name>
        <dbReference type="ChEBI" id="CHEBI:597326"/>
    </cofactor>
</comment>
<dbReference type="InterPro" id="IPR004839">
    <property type="entry name" value="Aminotransferase_I/II_large"/>
</dbReference>
<sequence length="402" mass="42940">MTDSRLARRMAAIRPSPTAAVSDTLRAMQAAGRSVINLGEGELDFDSPETAKLAAVAAIETNQTKYTPVAGTDALKDAVRRKFARENGIEYGPDEVIVGTGGKQLIFNALLATLDVGDEVLIPAPYWVSYPDIVALTGATPVTIETTSEEGFKLTPAGLRERLTAQTRWVVLNSPNNPTGAVYSEAELEALLLELDAWPNVLILADDIYEHLVYEGRFATPAACRPDLKSRILTVNGVSKVFSMTGWRIGYAGGPQWLIHAMTTLQSQSTTNAASISQAAAVGALDGSLSFLEPRVAALRARRDLAVARINAIDGLRCERPAGAFYLYIDCAALLGRRANDGERLETDVDVAAWLVKEAGVGVVPGTAFGLSPWLRLAYGVPTPTLESALDAIEAACQRLAD</sequence>
<dbReference type="InterPro" id="IPR050596">
    <property type="entry name" value="AspAT/PAT-like"/>
</dbReference>
<dbReference type="Proteomes" id="UP000646745">
    <property type="component" value="Unassembled WGS sequence"/>
</dbReference>
<dbReference type="InterPro" id="IPR015421">
    <property type="entry name" value="PyrdxlP-dep_Trfase_major"/>
</dbReference>
<keyword evidence="9" id="KW-1185">Reference proteome</keyword>
<dbReference type="GO" id="GO:0008483">
    <property type="term" value="F:transaminase activity"/>
    <property type="evidence" value="ECO:0007669"/>
    <property type="project" value="UniProtKB-KW"/>
</dbReference>
<gene>
    <name evidence="8" type="ORF">GCM10009038_11220</name>
</gene>
<evidence type="ECO:0000256" key="3">
    <source>
        <dbReference type="ARBA" id="ARBA00022576"/>
    </source>
</evidence>
<dbReference type="RefSeq" id="WP_189443649.1">
    <property type="nucleotide sequence ID" value="NZ_BMZI01000002.1"/>
</dbReference>
<protein>
    <recommendedName>
        <fullName evidence="6">Aminotransferase</fullName>
        <ecNumber evidence="6">2.6.1.-</ecNumber>
    </recommendedName>
</protein>
<evidence type="ECO:0000259" key="7">
    <source>
        <dbReference type="Pfam" id="PF00155"/>
    </source>
</evidence>
<dbReference type="Gene3D" id="3.40.640.10">
    <property type="entry name" value="Type I PLP-dependent aspartate aminotransferase-like (Major domain)"/>
    <property type="match status" value="1"/>
</dbReference>
<evidence type="ECO:0000256" key="1">
    <source>
        <dbReference type="ARBA" id="ARBA00001933"/>
    </source>
</evidence>
<organism evidence="8 9">
    <name type="scientific">Salinicola rhizosphaerae</name>
    <dbReference type="NCBI Taxonomy" id="1443141"/>
    <lineage>
        <taxon>Bacteria</taxon>
        <taxon>Pseudomonadati</taxon>
        <taxon>Pseudomonadota</taxon>
        <taxon>Gammaproteobacteria</taxon>
        <taxon>Oceanospirillales</taxon>
        <taxon>Halomonadaceae</taxon>
        <taxon>Salinicola</taxon>
    </lineage>
</organism>
<dbReference type="InterPro" id="IPR015422">
    <property type="entry name" value="PyrdxlP-dep_Trfase_small"/>
</dbReference>
<dbReference type="Pfam" id="PF00155">
    <property type="entry name" value="Aminotran_1_2"/>
    <property type="match status" value="1"/>
</dbReference>
<feature type="domain" description="Aminotransferase class I/classII large" evidence="7">
    <location>
        <begin position="34"/>
        <end position="393"/>
    </location>
</feature>
<dbReference type="PANTHER" id="PTHR46383">
    <property type="entry name" value="ASPARTATE AMINOTRANSFERASE"/>
    <property type="match status" value="1"/>
</dbReference>
<keyword evidence="3 6" id="KW-0032">Aminotransferase</keyword>
<evidence type="ECO:0000256" key="4">
    <source>
        <dbReference type="ARBA" id="ARBA00022679"/>
    </source>
</evidence>
<name>A0ABQ3DVC2_9GAMM</name>
<dbReference type="EC" id="2.6.1.-" evidence="6"/>
<evidence type="ECO:0000256" key="6">
    <source>
        <dbReference type="RuleBase" id="RU000481"/>
    </source>
</evidence>
<evidence type="ECO:0000256" key="5">
    <source>
        <dbReference type="ARBA" id="ARBA00022898"/>
    </source>
</evidence>
<evidence type="ECO:0000313" key="9">
    <source>
        <dbReference type="Proteomes" id="UP000646745"/>
    </source>
</evidence>
<dbReference type="Gene3D" id="3.90.1150.10">
    <property type="entry name" value="Aspartate Aminotransferase, domain 1"/>
    <property type="match status" value="1"/>
</dbReference>
<evidence type="ECO:0000313" key="8">
    <source>
        <dbReference type="EMBL" id="GHB14563.1"/>
    </source>
</evidence>
<accession>A0ABQ3DVC2</accession>
<keyword evidence="4 6" id="KW-0808">Transferase</keyword>
<comment type="caution">
    <text evidence="8">The sequence shown here is derived from an EMBL/GenBank/DDBJ whole genome shotgun (WGS) entry which is preliminary data.</text>
</comment>
<dbReference type="SUPFAM" id="SSF53383">
    <property type="entry name" value="PLP-dependent transferases"/>
    <property type="match status" value="1"/>
</dbReference>
<dbReference type="PROSITE" id="PS00105">
    <property type="entry name" value="AA_TRANSFER_CLASS_1"/>
    <property type="match status" value="1"/>
</dbReference>
<comment type="similarity">
    <text evidence="2 6">Belongs to the class-I pyridoxal-phosphate-dependent aminotransferase family.</text>
</comment>
<proteinExistence type="inferred from homology"/>
<dbReference type="CDD" id="cd00609">
    <property type="entry name" value="AAT_like"/>
    <property type="match status" value="1"/>
</dbReference>
<dbReference type="InterPro" id="IPR015424">
    <property type="entry name" value="PyrdxlP-dep_Trfase"/>
</dbReference>
<reference evidence="9" key="1">
    <citation type="journal article" date="2019" name="Int. J. Syst. Evol. Microbiol.">
        <title>The Global Catalogue of Microorganisms (GCM) 10K type strain sequencing project: providing services to taxonomists for standard genome sequencing and annotation.</title>
        <authorList>
            <consortium name="The Broad Institute Genomics Platform"/>
            <consortium name="The Broad Institute Genome Sequencing Center for Infectious Disease"/>
            <person name="Wu L."/>
            <person name="Ma J."/>
        </authorList>
    </citation>
    <scope>NUCLEOTIDE SEQUENCE [LARGE SCALE GENOMIC DNA]</scope>
    <source>
        <strain evidence="9">KCTC 32998</strain>
    </source>
</reference>